<proteinExistence type="predicted"/>
<keyword evidence="3" id="KW-1185">Reference proteome</keyword>
<evidence type="ECO:0000313" key="3">
    <source>
        <dbReference type="Proteomes" id="UP000632138"/>
    </source>
</evidence>
<reference evidence="2 3" key="1">
    <citation type="submission" date="2021-01" db="EMBL/GenBank/DDBJ databases">
        <title>Actinoplanes sp. nov. LDG1-06 isolated from lichen.</title>
        <authorList>
            <person name="Saeng-In P."/>
            <person name="Phongsopitanun W."/>
            <person name="Kanchanasin P."/>
            <person name="Yuki M."/>
            <person name="Kudo T."/>
            <person name="Ohkuma M."/>
            <person name="Tanasupawat S."/>
        </authorList>
    </citation>
    <scope>NUCLEOTIDE SEQUENCE [LARGE SCALE GENOMIC DNA]</scope>
    <source>
        <strain evidence="2 3">LDG1-06</strain>
    </source>
</reference>
<feature type="signal peptide" evidence="1">
    <location>
        <begin position="1"/>
        <end position="29"/>
    </location>
</feature>
<dbReference type="RefSeq" id="WP_203376185.1">
    <property type="nucleotide sequence ID" value="NZ_JAENHP010000003.1"/>
</dbReference>
<evidence type="ECO:0000256" key="1">
    <source>
        <dbReference type="SAM" id="SignalP"/>
    </source>
</evidence>
<sequence>MRSLVKRAVAVPAIVTAAVVTGFAAPAQASPYPCDYVGSGPNEICIQHINNRTGVNIWFKKVANSAVTVRFSYSTGSWGSYDNGWFTAYAGNTYSFAWNNVNPGNCITGYLHTSGGQTYATRQKCV</sequence>
<protein>
    <submittedName>
        <fullName evidence="2">Uncharacterized protein</fullName>
    </submittedName>
</protein>
<name>A0ABS2A8W4_9ACTN</name>
<organism evidence="2 3">
    <name type="scientific">Paractinoplanes ovalisporus</name>
    <dbReference type="NCBI Taxonomy" id="2810368"/>
    <lineage>
        <taxon>Bacteria</taxon>
        <taxon>Bacillati</taxon>
        <taxon>Actinomycetota</taxon>
        <taxon>Actinomycetes</taxon>
        <taxon>Micromonosporales</taxon>
        <taxon>Micromonosporaceae</taxon>
        <taxon>Paractinoplanes</taxon>
    </lineage>
</organism>
<comment type="caution">
    <text evidence="2">The sequence shown here is derived from an EMBL/GenBank/DDBJ whole genome shotgun (WGS) entry which is preliminary data.</text>
</comment>
<feature type="chain" id="PRO_5047367846" evidence="1">
    <location>
        <begin position="30"/>
        <end position="126"/>
    </location>
</feature>
<gene>
    <name evidence="2" type="ORF">JIG36_12020</name>
</gene>
<keyword evidence="1" id="KW-0732">Signal</keyword>
<accession>A0ABS2A8W4</accession>
<evidence type="ECO:0000313" key="2">
    <source>
        <dbReference type="EMBL" id="MBM2616284.1"/>
    </source>
</evidence>
<dbReference type="Proteomes" id="UP000632138">
    <property type="component" value="Unassembled WGS sequence"/>
</dbReference>
<dbReference type="EMBL" id="JAENHP010000003">
    <property type="protein sequence ID" value="MBM2616284.1"/>
    <property type="molecule type" value="Genomic_DNA"/>
</dbReference>